<keyword evidence="3 5" id="KW-1133">Transmembrane helix</keyword>
<dbReference type="GeneID" id="34611024"/>
<gene>
    <name evidence="7" type="ORF">ASPZODRAFT_1394874</name>
</gene>
<feature type="transmembrane region" description="Helical" evidence="5">
    <location>
        <begin position="175"/>
        <end position="193"/>
    </location>
</feature>
<dbReference type="Proteomes" id="UP000184188">
    <property type="component" value="Unassembled WGS sequence"/>
</dbReference>
<evidence type="ECO:0000256" key="4">
    <source>
        <dbReference type="ARBA" id="ARBA00023136"/>
    </source>
</evidence>
<reference evidence="8" key="1">
    <citation type="journal article" date="2017" name="Genome Biol.">
        <title>Comparative genomics reveals high biological diversity and specific adaptations in the industrially and medically important fungal genus Aspergillus.</title>
        <authorList>
            <person name="de Vries R.P."/>
            <person name="Riley R."/>
            <person name="Wiebenga A."/>
            <person name="Aguilar-Osorio G."/>
            <person name="Amillis S."/>
            <person name="Uchima C.A."/>
            <person name="Anderluh G."/>
            <person name="Asadollahi M."/>
            <person name="Askin M."/>
            <person name="Barry K."/>
            <person name="Battaglia E."/>
            <person name="Bayram O."/>
            <person name="Benocci T."/>
            <person name="Braus-Stromeyer S.A."/>
            <person name="Caldana C."/>
            <person name="Canovas D."/>
            <person name="Cerqueira G.C."/>
            <person name="Chen F."/>
            <person name="Chen W."/>
            <person name="Choi C."/>
            <person name="Clum A."/>
            <person name="Dos Santos R.A."/>
            <person name="Damasio A.R."/>
            <person name="Diallinas G."/>
            <person name="Emri T."/>
            <person name="Fekete E."/>
            <person name="Flipphi M."/>
            <person name="Freyberg S."/>
            <person name="Gallo A."/>
            <person name="Gournas C."/>
            <person name="Habgood R."/>
            <person name="Hainaut M."/>
            <person name="Harispe M.L."/>
            <person name="Henrissat B."/>
            <person name="Hilden K.S."/>
            <person name="Hope R."/>
            <person name="Hossain A."/>
            <person name="Karabika E."/>
            <person name="Karaffa L."/>
            <person name="Karanyi Z."/>
            <person name="Krasevec N."/>
            <person name="Kuo A."/>
            <person name="Kusch H."/>
            <person name="LaButti K."/>
            <person name="Lagendijk E.L."/>
            <person name="Lapidus A."/>
            <person name="Levasseur A."/>
            <person name="Lindquist E."/>
            <person name="Lipzen A."/>
            <person name="Logrieco A.F."/>
            <person name="MacCabe A."/>
            <person name="Maekelae M.R."/>
            <person name="Malavazi I."/>
            <person name="Melin P."/>
            <person name="Meyer V."/>
            <person name="Mielnichuk N."/>
            <person name="Miskei M."/>
            <person name="Molnar A.P."/>
            <person name="Mule G."/>
            <person name="Ngan C.Y."/>
            <person name="Orejas M."/>
            <person name="Orosz E."/>
            <person name="Ouedraogo J.P."/>
            <person name="Overkamp K.M."/>
            <person name="Park H.-S."/>
            <person name="Perrone G."/>
            <person name="Piumi F."/>
            <person name="Punt P.J."/>
            <person name="Ram A.F."/>
            <person name="Ramon A."/>
            <person name="Rauscher S."/>
            <person name="Record E."/>
            <person name="Riano-Pachon D.M."/>
            <person name="Robert V."/>
            <person name="Roehrig J."/>
            <person name="Ruller R."/>
            <person name="Salamov A."/>
            <person name="Salih N.S."/>
            <person name="Samson R.A."/>
            <person name="Sandor E."/>
            <person name="Sanguinetti M."/>
            <person name="Schuetze T."/>
            <person name="Sepcic K."/>
            <person name="Shelest E."/>
            <person name="Sherlock G."/>
            <person name="Sophianopoulou V."/>
            <person name="Squina F.M."/>
            <person name="Sun H."/>
            <person name="Susca A."/>
            <person name="Todd R.B."/>
            <person name="Tsang A."/>
            <person name="Unkles S.E."/>
            <person name="van de Wiele N."/>
            <person name="van Rossen-Uffink D."/>
            <person name="Oliveira J.V."/>
            <person name="Vesth T.C."/>
            <person name="Visser J."/>
            <person name="Yu J.-H."/>
            <person name="Zhou M."/>
            <person name="Andersen M.R."/>
            <person name="Archer D.B."/>
            <person name="Baker S.E."/>
            <person name="Benoit I."/>
            <person name="Brakhage A.A."/>
            <person name="Braus G.H."/>
            <person name="Fischer R."/>
            <person name="Frisvad J.C."/>
            <person name="Goldman G.H."/>
            <person name="Houbraken J."/>
            <person name="Oakley B."/>
            <person name="Pocsi I."/>
            <person name="Scazzocchio C."/>
            <person name="Seiboth B."/>
            <person name="vanKuyk P.A."/>
            <person name="Wortman J."/>
            <person name="Dyer P.S."/>
            <person name="Grigoriev I.V."/>
        </authorList>
    </citation>
    <scope>NUCLEOTIDE SEQUENCE [LARGE SCALE GENOMIC DNA]</scope>
    <source>
        <strain evidence="8">CBS 506.65</strain>
    </source>
</reference>
<evidence type="ECO:0000256" key="1">
    <source>
        <dbReference type="ARBA" id="ARBA00004370"/>
    </source>
</evidence>
<dbReference type="GO" id="GO:0016491">
    <property type="term" value="F:oxidoreductase activity"/>
    <property type="evidence" value="ECO:0007669"/>
    <property type="project" value="InterPro"/>
</dbReference>
<dbReference type="PANTHER" id="PTHR11863">
    <property type="entry name" value="STEROL DESATURASE"/>
    <property type="match status" value="1"/>
</dbReference>
<dbReference type="OrthoDB" id="408954at2759"/>
<dbReference type="Pfam" id="PF04116">
    <property type="entry name" value="FA_hydroxylase"/>
    <property type="match status" value="1"/>
</dbReference>
<accession>A0A1L9SPG7</accession>
<dbReference type="RefSeq" id="XP_022583600.1">
    <property type="nucleotide sequence ID" value="XM_022724559.1"/>
</dbReference>
<dbReference type="EMBL" id="KV878338">
    <property type="protein sequence ID" value="OJJ49090.1"/>
    <property type="molecule type" value="Genomic_DNA"/>
</dbReference>
<evidence type="ECO:0000256" key="2">
    <source>
        <dbReference type="ARBA" id="ARBA00022692"/>
    </source>
</evidence>
<evidence type="ECO:0000313" key="8">
    <source>
        <dbReference type="Proteomes" id="UP000184188"/>
    </source>
</evidence>
<name>A0A1L9SPG7_9EURO</name>
<dbReference type="STRING" id="1073090.A0A1L9SPG7"/>
<comment type="subcellular location">
    <subcellularLocation>
        <location evidence="1">Membrane</location>
    </subcellularLocation>
</comment>
<feature type="transmembrane region" description="Helical" evidence="5">
    <location>
        <begin position="230"/>
        <end position="251"/>
    </location>
</feature>
<dbReference type="GO" id="GO:0005506">
    <property type="term" value="F:iron ion binding"/>
    <property type="evidence" value="ECO:0007669"/>
    <property type="project" value="InterPro"/>
</dbReference>
<protein>
    <recommendedName>
        <fullName evidence="6">Fatty acid hydroxylase domain-containing protein</fullName>
    </recommendedName>
</protein>
<organism evidence="7 8">
    <name type="scientific">Penicilliopsis zonata CBS 506.65</name>
    <dbReference type="NCBI Taxonomy" id="1073090"/>
    <lineage>
        <taxon>Eukaryota</taxon>
        <taxon>Fungi</taxon>
        <taxon>Dikarya</taxon>
        <taxon>Ascomycota</taxon>
        <taxon>Pezizomycotina</taxon>
        <taxon>Eurotiomycetes</taxon>
        <taxon>Eurotiomycetidae</taxon>
        <taxon>Eurotiales</taxon>
        <taxon>Aspergillaceae</taxon>
        <taxon>Penicilliopsis</taxon>
    </lineage>
</organism>
<evidence type="ECO:0000256" key="3">
    <source>
        <dbReference type="ARBA" id="ARBA00022989"/>
    </source>
</evidence>
<evidence type="ECO:0000256" key="5">
    <source>
        <dbReference type="SAM" id="Phobius"/>
    </source>
</evidence>
<dbReference type="InterPro" id="IPR050307">
    <property type="entry name" value="Sterol_Desaturase_Related"/>
</dbReference>
<feature type="domain" description="Fatty acid hydroxylase" evidence="6">
    <location>
        <begin position="187"/>
        <end position="320"/>
    </location>
</feature>
<evidence type="ECO:0000313" key="7">
    <source>
        <dbReference type="EMBL" id="OJJ49090.1"/>
    </source>
</evidence>
<dbReference type="InterPro" id="IPR006694">
    <property type="entry name" value="Fatty_acid_hydroxylase"/>
</dbReference>
<keyword evidence="8" id="KW-1185">Reference proteome</keyword>
<dbReference type="VEuPathDB" id="FungiDB:ASPZODRAFT_1394874"/>
<keyword evidence="2 5" id="KW-0812">Transmembrane</keyword>
<feature type="transmembrane region" description="Helical" evidence="5">
    <location>
        <begin position="25"/>
        <end position="46"/>
    </location>
</feature>
<dbReference type="AlphaFoldDB" id="A0A1L9SPG7"/>
<proteinExistence type="predicted"/>
<sequence length="346" mass="39387">MNASEILPSCTLRPAEPLLPFVSDLTLSFIVPTVGYWLISGVYLMFELFYGVEDYSPLHTPAEKLTRNRATKSHVFYITMRNLVIQNALGWVLARRAGPDLYGCEDRDVAVWAMRLRSLQQWIPSLLALAGIDGKSAASRVSHSMPALAQVLAGGGQAGEFSPFLARWELSLAHLLYYYLVPTMQFVSGYMILDTYQYFAHRMLHQNRWLYRVVHSVHHHLVVPYPWSAFYAHIIEALAVGVGSATLAFTLTGMTLRQGMWFGMGAIFNEINSHTGYDFPLSPGRLLGTSPIFHDLHHQSWGVKYNFGFYTLFWDWLCGTLWMEDEHSMRKYAEGRAMTEKKMANK</sequence>
<evidence type="ECO:0000259" key="6">
    <source>
        <dbReference type="Pfam" id="PF04116"/>
    </source>
</evidence>
<keyword evidence="4 5" id="KW-0472">Membrane</keyword>
<dbReference type="GO" id="GO:0008610">
    <property type="term" value="P:lipid biosynthetic process"/>
    <property type="evidence" value="ECO:0007669"/>
    <property type="project" value="InterPro"/>
</dbReference>
<dbReference type="GO" id="GO:0016020">
    <property type="term" value="C:membrane"/>
    <property type="evidence" value="ECO:0007669"/>
    <property type="project" value="UniProtKB-SubCell"/>
</dbReference>